<feature type="compositionally biased region" description="Basic residues" evidence="4">
    <location>
        <begin position="656"/>
        <end position="665"/>
    </location>
</feature>
<evidence type="ECO:0000313" key="6">
    <source>
        <dbReference type="Proteomes" id="UP000226431"/>
    </source>
</evidence>
<organism evidence="5 6">
    <name type="scientific">Ophiocordyceps camponoti-rufipedis</name>
    <dbReference type="NCBI Taxonomy" id="2004952"/>
    <lineage>
        <taxon>Eukaryota</taxon>
        <taxon>Fungi</taxon>
        <taxon>Dikarya</taxon>
        <taxon>Ascomycota</taxon>
        <taxon>Pezizomycotina</taxon>
        <taxon>Sordariomycetes</taxon>
        <taxon>Hypocreomycetidae</taxon>
        <taxon>Hypocreales</taxon>
        <taxon>Ophiocordycipitaceae</taxon>
        <taxon>Ophiocordyceps</taxon>
    </lineage>
</organism>
<dbReference type="EMBL" id="NJES01000024">
    <property type="protein sequence ID" value="PHH80143.1"/>
    <property type="molecule type" value="Genomic_DNA"/>
</dbReference>
<comment type="caution">
    <text evidence="5">The sequence shown here is derived from an EMBL/GenBank/DDBJ whole genome shotgun (WGS) entry which is preliminary data.</text>
</comment>
<protein>
    <recommendedName>
        <fullName evidence="1">non-specific serine/threonine protein kinase</fullName>
        <ecNumber evidence="1">2.7.11.1</ecNumber>
    </recommendedName>
</protein>
<feature type="region of interest" description="Disordered" evidence="4">
    <location>
        <begin position="638"/>
        <end position="674"/>
    </location>
</feature>
<feature type="compositionally biased region" description="Basic and acidic residues" evidence="4">
    <location>
        <begin position="334"/>
        <end position="345"/>
    </location>
</feature>
<dbReference type="InterPro" id="IPR008266">
    <property type="entry name" value="Tyr_kinase_AS"/>
</dbReference>
<gene>
    <name evidence="5" type="ORF">CDD80_2681</name>
</gene>
<dbReference type="Gene3D" id="1.10.510.10">
    <property type="entry name" value="Transferase(Phosphotransferase) domain 1"/>
    <property type="match status" value="1"/>
</dbReference>
<dbReference type="EC" id="2.7.11.1" evidence="1"/>
<dbReference type="SUPFAM" id="SSF56112">
    <property type="entry name" value="Protein kinase-like (PK-like)"/>
    <property type="match status" value="1"/>
</dbReference>
<evidence type="ECO:0000256" key="2">
    <source>
        <dbReference type="ARBA" id="ARBA00047899"/>
    </source>
</evidence>
<dbReference type="InterPro" id="IPR052396">
    <property type="entry name" value="Meiotic_Drive_Suppr_Kinase"/>
</dbReference>
<dbReference type="GO" id="GO:0004674">
    <property type="term" value="F:protein serine/threonine kinase activity"/>
    <property type="evidence" value="ECO:0007669"/>
    <property type="project" value="UniProtKB-EC"/>
</dbReference>
<dbReference type="STRING" id="2004952.A0A2C5ZJW0"/>
<dbReference type="Proteomes" id="UP000226431">
    <property type="component" value="Unassembled WGS sequence"/>
</dbReference>
<comment type="catalytic activity">
    <reaction evidence="3">
        <text>L-seryl-[protein] + ATP = O-phospho-L-seryl-[protein] + ADP + H(+)</text>
        <dbReference type="Rhea" id="RHEA:17989"/>
        <dbReference type="Rhea" id="RHEA-COMP:9863"/>
        <dbReference type="Rhea" id="RHEA-COMP:11604"/>
        <dbReference type="ChEBI" id="CHEBI:15378"/>
        <dbReference type="ChEBI" id="CHEBI:29999"/>
        <dbReference type="ChEBI" id="CHEBI:30616"/>
        <dbReference type="ChEBI" id="CHEBI:83421"/>
        <dbReference type="ChEBI" id="CHEBI:456216"/>
        <dbReference type="EC" id="2.7.11.1"/>
    </reaction>
</comment>
<sequence length="695" mass="78173">MRTGHTNVAGMHYPRHIKHWIDYDLGRREIFASLAECLPEEARLFDSKLVVQAQAGRLDCRAILQETDVQRFIGDFFEESTVQMVKTLCQYPEIQRRFRIPDGLRYQGSKCATHLYDCSEGTEGSGRHRPDRKMPDRVLVLDGPSIQDRVIIYPSEFKNPLHFSSDNVIRYLNPELDIYESILRTSCSRETDQEEHNYAAEEAVAAAVVQTYHYMIDVGCKYGVLATGELCVFLRIDWEDYETLFYQTVDFRTRNSSHVSVGPEGGVSYRDTVLGHYLAFTLMAASCNETPSQDRINEANHELPTWHKEDVVPSSSQTSDNSGGSGSEYIPDGKPSKQDGDDGQRRQGPRRACRDPDQGTLRQGRPDDEDEEQHEPTIASAPSAPGGQSRQTQQGEGGTTQSTSGETGGSTADTTTQVRPYCSHDCLLGLANGGFLDANCPNVAFHRGNCERNLARLSHPIIQTQFLALLLKQLERTLDKGIEPLGLHGACGALFKVTLFQFGYTMVCKGAVEGRIKVMRHEEEVYKRLQTVQGKHVPVCLGAIDLRTVNRGYYYDVGVKLVHLLFLSWAGNDLCEADTRGKEKDQLEARAKLSLRAIHELGVVHKDVRLKNMVVKDESSDVMVIDFERAALLEPPRRPLMDKPIRQSPKSQEQKKQKKQFKQRRGTNPGLFSSEMKLIGDQFSQLHKRGRHVVG</sequence>
<feature type="compositionally biased region" description="Low complexity" evidence="4">
    <location>
        <begin position="386"/>
        <end position="414"/>
    </location>
</feature>
<comment type="catalytic activity">
    <reaction evidence="2">
        <text>L-threonyl-[protein] + ATP = O-phospho-L-threonyl-[protein] + ADP + H(+)</text>
        <dbReference type="Rhea" id="RHEA:46608"/>
        <dbReference type="Rhea" id="RHEA-COMP:11060"/>
        <dbReference type="Rhea" id="RHEA-COMP:11605"/>
        <dbReference type="ChEBI" id="CHEBI:15378"/>
        <dbReference type="ChEBI" id="CHEBI:30013"/>
        <dbReference type="ChEBI" id="CHEBI:30616"/>
        <dbReference type="ChEBI" id="CHEBI:61977"/>
        <dbReference type="ChEBI" id="CHEBI:456216"/>
        <dbReference type="EC" id="2.7.11.1"/>
    </reaction>
</comment>
<accession>A0A2C5ZJW0</accession>
<dbReference type="OrthoDB" id="411394at2759"/>
<reference evidence="5 6" key="1">
    <citation type="submission" date="2017-06" db="EMBL/GenBank/DDBJ databases">
        <title>Ant-infecting Ophiocordyceps genomes reveal a high diversity of potential behavioral manipulation genes and a possible major role for enterotoxins.</title>
        <authorList>
            <person name="De Bekker C."/>
            <person name="Evans H.C."/>
            <person name="Brachmann A."/>
            <person name="Hughes D.P."/>
        </authorList>
    </citation>
    <scope>NUCLEOTIDE SEQUENCE [LARGE SCALE GENOMIC DNA]</scope>
    <source>
        <strain evidence="5 6">Map16</strain>
    </source>
</reference>
<feature type="region of interest" description="Disordered" evidence="4">
    <location>
        <begin position="305"/>
        <end position="414"/>
    </location>
</feature>
<dbReference type="InterPro" id="IPR011009">
    <property type="entry name" value="Kinase-like_dom_sf"/>
</dbReference>
<evidence type="ECO:0000256" key="1">
    <source>
        <dbReference type="ARBA" id="ARBA00012513"/>
    </source>
</evidence>
<dbReference type="PANTHER" id="PTHR37171">
    <property type="entry name" value="SERINE/THREONINE-PROTEIN KINASE YRZF-RELATED"/>
    <property type="match status" value="1"/>
</dbReference>
<keyword evidence="6" id="KW-1185">Reference proteome</keyword>
<evidence type="ECO:0000256" key="3">
    <source>
        <dbReference type="ARBA" id="ARBA00048679"/>
    </source>
</evidence>
<dbReference type="PANTHER" id="PTHR37171:SF1">
    <property type="entry name" value="SERINE_THREONINE-PROTEIN KINASE YRZF-RELATED"/>
    <property type="match status" value="1"/>
</dbReference>
<name>A0A2C5ZJW0_9HYPO</name>
<dbReference type="AlphaFoldDB" id="A0A2C5ZJW0"/>
<dbReference type="PROSITE" id="PS00109">
    <property type="entry name" value="PROTEIN_KINASE_TYR"/>
    <property type="match status" value="1"/>
</dbReference>
<proteinExistence type="predicted"/>
<evidence type="ECO:0000313" key="5">
    <source>
        <dbReference type="EMBL" id="PHH80143.1"/>
    </source>
</evidence>
<evidence type="ECO:0000256" key="4">
    <source>
        <dbReference type="SAM" id="MobiDB-lite"/>
    </source>
</evidence>